<dbReference type="GO" id="GO:0016428">
    <property type="term" value="F:tRNA (cytidine-5-)-methyltransferase activity"/>
    <property type="evidence" value="ECO:0007669"/>
    <property type="project" value="InterPro"/>
</dbReference>
<dbReference type="InterPro" id="IPR057285">
    <property type="entry name" value="Pre-PUA_NSUN2"/>
</dbReference>
<dbReference type="GO" id="GO:0000049">
    <property type="term" value="F:tRNA binding"/>
    <property type="evidence" value="ECO:0007669"/>
    <property type="project" value="UniProtKB-KW"/>
</dbReference>
<dbReference type="GO" id="GO:0005634">
    <property type="term" value="C:nucleus"/>
    <property type="evidence" value="ECO:0007669"/>
    <property type="project" value="UniProtKB-SubCell"/>
</dbReference>
<evidence type="ECO:0000256" key="7">
    <source>
        <dbReference type="ARBA" id="ARBA00022694"/>
    </source>
</evidence>
<dbReference type="InterPro" id="IPR018314">
    <property type="entry name" value="RsmB/NOL1/NOP2-like_CS"/>
</dbReference>
<feature type="region of interest" description="Disordered" evidence="11">
    <location>
        <begin position="1"/>
        <end position="27"/>
    </location>
</feature>
<dbReference type="AlphaFoldDB" id="A0A9N9GQB8"/>
<feature type="domain" description="SAM-dependent MTase RsmB/NOP-type" evidence="12">
    <location>
        <begin position="57"/>
        <end position="430"/>
    </location>
</feature>
<evidence type="ECO:0000256" key="6">
    <source>
        <dbReference type="ARBA" id="ARBA00022691"/>
    </source>
</evidence>
<dbReference type="PANTHER" id="PTHR22808">
    <property type="entry name" value="NCL1 YEAST -RELATED NOL1/NOP2/FMU SUN DOMAIN-CONTAINING"/>
    <property type="match status" value="1"/>
</dbReference>
<gene>
    <name evidence="13" type="ORF">CPELLU_LOCUS8203</name>
</gene>
<accession>A0A9N9GQB8</accession>
<dbReference type="InterPro" id="IPR029063">
    <property type="entry name" value="SAM-dependent_MTases_sf"/>
</dbReference>
<name>A0A9N9GQB8_9GLOM</name>
<dbReference type="PROSITE" id="PS01153">
    <property type="entry name" value="NOL1_NOP2_SUN"/>
    <property type="match status" value="1"/>
</dbReference>
<protein>
    <submittedName>
        <fullName evidence="13">4076_t:CDS:1</fullName>
    </submittedName>
</protein>
<dbReference type="PANTHER" id="PTHR22808:SF1">
    <property type="entry name" value="RNA CYTOSINE-C(5)-METHYLTRANSFERASE NSUN2-RELATED"/>
    <property type="match status" value="1"/>
</dbReference>
<feature type="region of interest" description="Disordered" evidence="11">
    <location>
        <begin position="595"/>
        <end position="628"/>
    </location>
</feature>
<dbReference type="OrthoDB" id="6093671at2759"/>
<dbReference type="GO" id="GO:0030488">
    <property type="term" value="P:tRNA methylation"/>
    <property type="evidence" value="ECO:0007669"/>
    <property type="project" value="TreeGrafter"/>
</dbReference>
<keyword evidence="8 10" id="KW-0694">RNA-binding</keyword>
<comment type="similarity">
    <text evidence="2 10">Belongs to the class I-like SAM-binding methyltransferase superfamily. RsmB/NOP family.</text>
</comment>
<feature type="compositionally biased region" description="Basic residues" evidence="11">
    <location>
        <begin position="1"/>
        <end position="13"/>
    </location>
</feature>
<dbReference type="InterPro" id="IPR049560">
    <property type="entry name" value="MeTrfase_RsmB-F_NOP2_cat"/>
</dbReference>
<dbReference type="SUPFAM" id="SSF53335">
    <property type="entry name" value="S-adenosyl-L-methionine-dependent methyltransferases"/>
    <property type="match status" value="1"/>
</dbReference>
<organism evidence="13 14">
    <name type="scientific">Cetraspora pellucida</name>
    <dbReference type="NCBI Taxonomy" id="1433469"/>
    <lineage>
        <taxon>Eukaryota</taxon>
        <taxon>Fungi</taxon>
        <taxon>Fungi incertae sedis</taxon>
        <taxon>Mucoromycota</taxon>
        <taxon>Glomeromycotina</taxon>
        <taxon>Glomeromycetes</taxon>
        <taxon>Diversisporales</taxon>
        <taxon>Gigasporaceae</taxon>
        <taxon>Cetraspora</taxon>
    </lineage>
</organism>
<dbReference type="Proteomes" id="UP000789759">
    <property type="component" value="Unassembled WGS sequence"/>
</dbReference>
<feature type="binding site" evidence="10">
    <location>
        <position position="264"/>
    </location>
    <ligand>
        <name>S-adenosyl-L-methionine</name>
        <dbReference type="ChEBI" id="CHEBI:59789"/>
    </ligand>
</feature>
<keyword evidence="3" id="KW-0820">tRNA-binding</keyword>
<feature type="binding site" evidence="10">
    <location>
        <position position="209"/>
    </location>
    <ligand>
        <name>S-adenosyl-L-methionine</name>
        <dbReference type="ChEBI" id="CHEBI:59789"/>
    </ligand>
</feature>
<evidence type="ECO:0000256" key="5">
    <source>
        <dbReference type="ARBA" id="ARBA00022679"/>
    </source>
</evidence>
<dbReference type="Pfam" id="PF01189">
    <property type="entry name" value="Methyltr_RsmB-F"/>
    <property type="match status" value="1"/>
</dbReference>
<feature type="compositionally biased region" description="Basic and acidic residues" evidence="11">
    <location>
        <begin position="605"/>
        <end position="615"/>
    </location>
</feature>
<sequence>MTWKKKKRGGNKKNRQEAPRERDNTKSLFDDIVRENENFEAFYKAQNIIPETEWERFMEVNKITLPTSFRITGSRSNAFELRNLMINVHVPELNKIQFGSDNRSEAPRPLLWYPDGLGWQHSAPRNTIKKNLVFQNFHKWLVAETEVGNINRQEAVSMIPPLFLDVKPGHWVLDMCAAPGSKTVQIIEAVHANDLQDKTIPSGLVIANDADMKRSCMLVHQAKRLKSPCLIVTNHDAAQFPGVYVKQGLNEEKRPIQFDRILADVPCSGDGTLRKNFLIWKNWGVGSAIGLHYTQVKILLRGAQLAKENGRIVYSTCSMNPLENEAVVAEVLRRSRGNLHLVDVSDQLPQLIRAPGVTSWKVMSKENKWVDKLEDINPKYQKKYEKSLWPPPDVDQLNLERWQAHTVIIMRIYPHFQDTGAFFVAVLQKTGPITDISSINSSMSNKNTCDTKDVSIDEANENDNQNFNEEIDISNETNKNDNQNFNEEIDISNEANKNDNQNFNKEIDISNEANENDNQNFNEKIDISNEANENDNQNFNEEIDISNETNENDNQSFNEEIDISNEQDGAIIVDPSTNDTLDNYYVVPVKRHNVDSSRHKSHKCPKVEKPETETKPDDEDQETGTQKRACEEPFIFLDPDYSDISKIREYYGLSHEFPTDQLLVRSVNERNKILYFVSESVKQVLQAPDCHRLRVVNSGIKIFTRQETNEPIKCEFRFNSEGLVMIYPYISKKRVVNFSLEDLKILLSEPTPLIDRFDEKIQRRLKELDMGCIIVYIDPCKERDAIILPVWRAAVSLNLLCRKEERRALELRVSNFHQ</sequence>
<dbReference type="InterPro" id="IPR023270">
    <property type="entry name" value="RCMT_NCL1"/>
</dbReference>
<evidence type="ECO:0000256" key="10">
    <source>
        <dbReference type="PROSITE-ProRule" id="PRU01023"/>
    </source>
</evidence>
<evidence type="ECO:0000256" key="3">
    <source>
        <dbReference type="ARBA" id="ARBA00022555"/>
    </source>
</evidence>
<proteinExistence type="inferred from homology"/>
<evidence type="ECO:0000259" key="12">
    <source>
        <dbReference type="PROSITE" id="PS51686"/>
    </source>
</evidence>
<feature type="active site" description="Nucleophile" evidence="10">
    <location>
        <position position="317"/>
    </location>
</feature>
<evidence type="ECO:0000256" key="8">
    <source>
        <dbReference type="ARBA" id="ARBA00022884"/>
    </source>
</evidence>
<dbReference type="PRINTS" id="PR02008">
    <property type="entry name" value="RCMTFAMILY"/>
</dbReference>
<feature type="binding site" evidence="10">
    <location>
        <position position="236"/>
    </location>
    <ligand>
        <name>S-adenosyl-L-methionine</name>
        <dbReference type="ChEBI" id="CHEBI:59789"/>
    </ligand>
</feature>
<evidence type="ECO:0000256" key="2">
    <source>
        <dbReference type="ARBA" id="ARBA00007494"/>
    </source>
</evidence>
<keyword evidence="4 10" id="KW-0489">Methyltransferase</keyword>
<reference evidence="13" key="1">
    <citation type="submission" date="2021-06" db="EMBL/GenBank/DDBJ databases">
        <authorList>
            <person name="Kallberg Y."/>
            <person name="Tangrot J."/>
            <person name="Rosling A."/>
        </authorList>
    </citation>
    <scope>NUCLEOTIDE SEQUENCE</scope>
    <source>
        <strain evidence="13">FL966</strain>
    </source>
</reference>
<dbReference type="InterPro" id="IPR057286">
    <property type="entry name" value="PUA_NSUN2"/>
</dbReference>
<evidence type="ECO:0000256" key="11">
    <source>
        <dbReference type="SAM" id="MobiDB-lite"/>
    </source>
</evidence>
<evidence type="ECO:0000313" key="14">
    <source>
        <dbReference type="Proteomes" id="UP000789759"/>
    </source>
</evidence>
<keyword evidence="6 10" id="KW-0949">S-adenosyl-L-methionine</keyword>
<keyword evidence="14" id="KW-1185">Reference proteome</keyword>
<evidence type="ECO:0000256" key="1">
    <source>
        <dbReference type="ARBA" id="ARBA00004123"/>
    </source>
</evidence>
<keyword evidence="7" id="KW-0819">tRNA processing</keyword>
<dbReference type="GO" id="GO:0005737">
    <property type="term" value="C:cytoplasm"/>
    <property type="evidence" value="ECO:0007669"/>
    <property type="project" value="TreeGrafter"/>
</dbReference>
<dbReference type="PRINTS" id="PR02011">
    <property type="entry name" value="RCMTNCL1"/>
</dbReference>
<dbReference type="EMBL" id="CAJVQA010005740">
    <property type="protein sequence ID" value="CAG8626992.1"/>
    <property type="molecule type" value="Genomic_DNA"/>
</dbReference>
<dbReference type="Pfam" id="PF25376">
    <property type="entry name" value="Pre-PUA_NSUN2"/>
    <property type="match status" value="1"/>
</dbReference>
<feature type="compositionally biased region" description="Basic and acidic residues" evidence="11">
    <location>
        <begin position="14"/>
        <end position="27"/>
    </location>
</feature>
<evidence type="ECO:0000313" key="13">
    <source>
        <dbReference type="EMBL" id="CAG8626992.1"/>
    </source>
</evidence>
<comment type="caution">
    <text evidence="13">The sequence shown here is derived from an EMBL/GenBank/DDBJ whole genome shotgun (WGS) entry which is preliminary data.</text>
</comment>
<dbReference type="Pfam" id="PF25378">
    <property type="entry name" value="PUA_NSUN2"/>
    <property type="match status" value="1"/>
</dbReference>
<dbReference type="PROSITE" id="PS51686">
    <property type="entry name" value="SAM_MT_RSMB_NOP"/>
    <property type="match status" value="1"/>
</dbReference>
<comment type="subcellular location">
    <subcellularLocation>
        <location evidence="1">Nucleus</location>
    </subcellularLocation>
</comment>
<dbReference type="InterPro" id="IPR001678">
    <property type="entry name" value="MeTrfase_RsmB-F_NOP2_dom"/>
</dbReference>
<dbReference type="Gene3D" id="3.40.50.150">
    <property type="entry name" value="Vaccinia Virus protein VP39"/>
    <property type="match status" value="1"/>
</dbReference>
<feature type="binding site" evidence="10">
    <location>
        <begin position="176"/>
        <end position="182"/>
    </location>
    <ligand>
        <name>S-adenosyl-L-methionine</name>
        <dbReference type="ChEBI" id="CHEBI:59789"/>
    </ligand>
</feature>
<keyword evidence="9" id="KW-0539">Nucleus</keyword>
<evidence type="ECO:0000256" key="4">
    <source>
        <dbReference type="ARBA" id="ARBA00022603"/>
    </source>
</evidence>
<dbReference type="InterPro" id="IPR023267">
    <property type="entry name" value="RCMT"/>
</dbReference>
<keyword evidence="5 10" id="KW-0808">Transferase</keyword>
<evidence type="ECO:0000256" key="9">
    <source>
        <dbReference type="ARBA" id="ARBA00023242"/>
    </source>
</evidence>